<evidence type="ECO:0000313" key="8">
    <source>
        <dbReference type="Proteomes" id="UP000322822"/>
    </source>
</evidence>
<feature type="domain" description="Peptidase M16 N-terminal" evidence="5">
    <location>
        <begin position="547"/>
        <end position="632"/>
    </location>
</feature>
<comment type="similarity">
    <text evidence="2 3">Belongs to the peptidase M16 family.</text>
</comment>
<dbReference type="PANTHER" id="PTHR11851">
    <property type="entry name" value="METALLOPROTEASE"/>
    <property type="match status" value="1"/>
</dbReference>
<dbReference type="Gene3D" id="3.30.830.10">
    <property type="entry name" value="Metalloenzyme, LuxS/M16 peptidase-like"/>
    <property type="match status" value="4"/>
</dbReference>
<gene>
    <name evidence="7" type="ORF">FOB72_23570</name>
</gene>
<dbReference type="AlphaFoldDB" id="A0A5P2HCZ2"/>
<protein>
    <submittedName>
        <fullName evidence="7">Insulinase family protein</fullName>
    </submittedName>
</protein>
<evidence type="ECO:0000256" key="4">
    <source>
        <dbReference type="SAM" id="SignalP"/>
    </source>
</evidence>
<sequence length="917" mass="100133">MCRTIRLLLACVLALGGGATVRAAPGGGNTDAYTRVTAVEGVTEYRFPNGLRVLLAPDDAVPRATVNITYLVGSRDEGRGEAGMAHLLEHMQFKGTATLTATALREEFARRGMMANGTTSPDRTNYFATFPSSEDNLEWLLRMEADRMVNSRIEADDLRSEMPVVLNEMEIGQTRSDRVLLQALNATAYAWHPYGKANIGTREDVENVSIPMLRAFYRRYYQPDNAVLLIGGKFDPDWVLDTVSTYFGAIPRPDRTLMTAVTAEPAQEGERSVTLRRAGDTQLLGEMYHVPQAAHPDAVPMWMLLQVMAGASGGRLYRSLVEAKLATSASASIDAMRDPGTVLFLAEVPKGQSMEPARDRLLAQVEGLASHPVTATELERVRVEIHNAIATMFKNSDTLTMQLSESVAWGDWRLLFLLRDRVDSVRVEDLQRVAAQYLRAANRTEGRLYPVAQTQRVAMPAPVDLPRVLAGYHGRPLPPPPPPFDSSPANIEAHTQRFDFPNGMKLAVLSRPTRGNTVTGVMMLNMGTAGSLTGNTYAATLTAATLMRGAGGRDRQQLADALAELGATVRITAQADRATVQFETQREHLAAFLPVLRDILRAPALDATELDDVRRASVAELERVGNAPDAVAASAMDQHGSPYPPGDPRRAPNQQERIAGINAVTMDDVRAFHQRFYGTSHAQVALVGDVDIDAARQQLQALFGDWNAPEAYARVDRPYRGIAPATLTVQTAENASAIYLARIAMAMTTSSPDYADLAIANRIYGGNPLRGRLSERIRQREGISYSAGSRLQVGAIDTAGSFTVRASFAPRNLERVRRAAAEELARFARDGITEQELADAKRGLLEQAMVGLTRDSLLAQTMADQLYAGHTMAFAETQVQRVRNATVQSVNAAIRRYIDPKRVTIVFAGSLEAPARQ</sequence>
<reference evidence="7 8" key="1">
    <citation type="submission" date="2019-09" db="EMBL/GenBank/DDBJ databases">
        <title>FDA dAtabase for Regulatory Grade micrObial Sequences (FDA-ARGOS): Supporting development and validation of Infectious Disease Dx tests.</title>
        <authorList>
            <person name="Sciortino C."/>
            <person name="Tallon L."/>
            <person name="Sadzewicz L."/>
            <person name="Vavikolanu K."/>
            <person name="Mehta A."/>
            <person name="Aluvathingal J."/>
            <person name="Nadendla S."/>
            <person name="Nandy P."/>
            <person name="Geyer C."/>
            <person name="Yan Y."/>
            <person name="Sichtig H."/>
        </authorList>
    </citation>
    <scope>NUCLEOTIDE SEQUENCE [LARGE SCALE GENOMIC DNA]</scope>
    <source>
        <strain evidence="7 8">FDAARGOS_664</strain>
    </source>
</reference>
<dbReference type="InterPro" id="IPR011765">
    <property type="entry name" value="Pept_M16_N"/>
</dbReference>
<dbReference type="InterPro" id="IPR007863">
    <property type="entry name" value="Peptidase_M16_C"/>
</dbReference>
<comment type="cofactor">
    <cofactor evidence="1">
        <name>Zn(2+)</name>
        <dbReference type="ChEBI" id="CHEBI:29105"/>
    </cofactor>
</comment>
<keyword evidence="4" id="KW-0732">Signal</keyword>
<dbReference type="PANTHER" id="PTHR11851:SF49">
    <property type="entry name" value="MITOCHONDRIAL-PROCESSING PEPTIDASE SUBUNIT ALPHA"/>
    <property type="match status" value="1"/>
</dbReference>
<dbReference type="RefSeq" id="WP_150375098.1">
    <property type="nucleotide sequence ID" value="NZ_CP044067.1"/>
</dbReference>
<evidence type="ECO:0000256" key="1">
    <source>
        <dbReference type="ARBA" id="ARBA00001947"/>
    </source>
</evidence>
<dbReference type="GO" id="GO:0046872">
    <property type="term" value="F:metal ion binding"/>
    <property type="evidence" value="ECO:0007669"/>
    <property type="project" value="InterPro"/>
</dbReference>
<evidence type="ECO:0000259" key="6">
    <source>
        <dbReference type="Pfam" id="PF05193"/>
    </source>
</evidence>
<dbReference type="InterPro" id="IPR011249">
    <property type="entry name" value="Metalloenz_LuxS/M16"/>
</dbReference>
<name>A0A5P2HCZ2_9BURK</name>
<feature type="chain" id="PRO_5024885601" evidence="4">
    <location>
        <begin position="24"/>
        <end position="917"/>
    </location>
</feature>
<dbReference type="OrthoDB" id="9811314at2"/>
<feature type="signal peptide" evidence="4">
    <location>
        <begin position="1"/>
        <end position="23"/>
    </location>
</feature>
<accession>A0A5P2HCZ2</accession>
<evidence type="ECO:0000313" key="7">
    <source>
        <dbReference type="EMBL" id="QET05039.1"/>
    </source>
</evidence>
<dbReference type="Pfam" id="PF05193">
    <property type="entry name" value="Peptidase_M16_C"/>
    <property type="match status" value="2"/>
</dbReference>
<dbReference type="Proteomes" id="UP000322822">
    <property type="component" value="Chromosome 2"/>
</dbReference>
<evidence type="ECO:0000256" key="3">
    <source>
        <dbReference type="RuleBase" id="RU004447"/>
    </source>
</evidence>
<dbReference type="SUPFAM" id="SSF63411">
    <property type="entry name" value="LuxS/MPP-like metallohydrolase"/>
    <property type="match status" value="4"/>
</dbReference>
<dbReference type="GO" id="GO:0006508">
    <property type="term" value="P:proteolysis"/>
    <property type="evidence" value="ECO:0007669"/>
    <property type="project" value="InterPro"/>
</dbReference>
<dbReference type="InterPro" id="IPR001431">
    <property type="entry name" value="Pept_M16_Zn_BS"/>
</dbReference>
<dbReference type="EMBL" id="CP044067">
    <property type="protein sequence ID" value="QET05039.1"/>
    <property type="molecule type" value="Genomic_DNA"/>
</dbReference>
<feature type="domain" description="Peptidase M16 C-terminal" evidence="6">
    <location>
        <begin position="208"/>
        <end position="382"/>
    </location>
</feature>
<proteinExistence type="inferred from homology"/>
<feature type="domain" description="Peptidase M16 C-terminal" evidence="6">
    <location>
        <begin position="664"/>
        <end position="844"/>
    </location>
</feature>
<dbReference type="InterPro" id="IPR050361">
    <property type="entry name" value="MPP/UQCRC_Complex"/>
</dbReference>
<dbReference type="PROSITE" id="PS00143">
    <property type="entry name" value="INSULINASE"/>
    <property type="match status" value="1"/>
</dbReference>
<dbReference type="Pfam" id="PF00675">
    <property type="entry name" value="Peptidase_M16"/>
    <property type="match status" value="2"/>
</dbReference>
<evidence type="ECO:0000259" key="5">
    <source>
        <dbReference type="Pfam" id="PF00675"/>
    </source>
</evidence>
<dbReference type="GO" id="GO:0004222">
    <property type="term" value="F:metalloendopeptidase activity"/>
    <property type="evidence" value="ECO:0007669"/>
    <property type="project" value="InterPro"/>
</dbReference>
<feature type="domain" description="Peptidase M16 N-terminal" evidence="5">
    <location>
        <begin position="53"/>
        <end position="201"/>
    </location>
</feature>
<organism evidence="7 8">
    <name type="scientific">Cupriavidus pauculus</name>
    <dbReference type="NCBI Taxonomy" id="82633"/>
    <lineage>
        <taxon>Bacteria</taxon>
        <taxon>Pseudomonadati</taxon>
        <taxon>Pseudomonadota</taxon>
        <taxon>Betaproteobacteria</taxon>
        <taxon>Burkholderiales</taxon>
        <taxon>Burkholderiaceae</taxon>
        <taxon>Cupriavidus</taxon>
    </lineage>
</organism>
<evidence type="ECO:0000256" key="2">
    <source>
        <dbReference type="ARBA" id="ARBA00007261"/>
    </source>
</evidence>